<name>A0A6C0JMQ4_9ZZZZ</name>
<proteinExistence type="predicted"/>
<protein>
    <submittedName>
        <fullName evidence="2">Uncharacterized protein</fullName>
    </submittedName>
</protein>
<dbReference type="EMBL" id="MN740408">
    <property type="protein sequence ID" value="QHU05148.1"/>
    <property type="molecule type" value="Genomic_DNA"/>
</dbReference>
<dbReference type="AlphaFoldDB" id="A0A6C0JMQ4"/>
<evidence type="ECO:0000313" key="2">
    <source>
        <dbReference type="EMBL" id="QHU05148.1"/>
    </source>
</evidence>
<reference evidence="2" key="1">
    <citation type="journal article" date="2020" name="Nature">
        <title>Giant virus diversity and host interactions through global metagenomics.</title>
        <authorList>
            <person name="Schulz F."/>
            <person name="Roux S."/>
            <person name="Paez-Espino D."/>
            <person name="Jungbluth S."/>
            <person name="Walsh D.A."/>
            <person name="Denef V.J."/>
            <person name="McMahon K.D."/>
            <person name="Konstantinidis K.T."/>
            <person name="Eloe-Fadrosh E.A."/>
            <person name="Kyrpides N.C."/>
            <person name="Woyke T."/>
        </authorList>
    </citation>
    <scope>NUCLEOTIDE SEQUENCE</scope>
    <source>
        <strain evidence="2">GVMAG-M-3300027708-5</strain>
    </source>
</reference>
<feature type="transmembrane region" description="Helical" evidence="1">
    <location>
        <begin position="29"/>
        <end position="47"/>
    </location>
</feature>
<keyword evidence="1" id="KW-0812">Transmembrane</keyword>
<evidence type="ECO:0000256" key="1">
    <source>
        <dbReference type="SAM" id="Phobius"/>
    </source>
</evidence>
<keyword evidence="1" id="KW-1133">Transmembrane helix</keyword>
<sequence length="62" mass="6805">MSIITGLYLSQNTLVEGYKKIVPTKKEQTQITIFVIITITIILLLAASDKNPNIIAIPTMSS</sequence>
<accession>A0A6C0JMQ4</accession>
<keyword evidence="1" id="KW-0472">Membrane</keyword>
<organism evidence="2">
    <name type="scientific">viral metagenome</name>
    <dbReference type="NCBI Taxonomy" id="1070528"/>
    <lineage>
        <taxon>unclassified sequences</taxon>
        <taxon>metagenomes</taxon>
        <taxon>organismal metagenomes</taxon>
    </lineage>
</organism>